<evidence type="ECO:0000256" key="1">
    <source>
        <dbReference type="SAM" id="MobiDB-lite"/>
    </source>
</evidence>
<accession>A0A9D3BDX4</accession>
<feature type="region of interest" description="Disordered" evidence="1">
    <location>
        <begin position="118"/>
        <end position="161"/>
    </location>
</feature>
<feature type="region of interest" description="Disordered" evidence="1">
    <location>
        <begin position="221"/>
        <end position="254"/>
    </location>
</feature>
<feature type="compositionally biased region" description="Acidic residues" evidence="1">
    <location>
        <begin position="136"/>
        <end position="147"/>
    </location>
</feature>
<feature type="compositionally biased region" description="Polar residues" evidence="1">
    <location>
        <begin position="121"/>
        <end position="135"/>
    </location>
</feature>
<dbReference type="Proteomes" id="UP000822369">
    <property type="component" value="Chromosome 15"/>
</dbReference>
<dbReference type="EMBL" id="JAAVVJ010000015">
    <property type="protein sequence ID" value="KAF7206332.1"/>
    <property type="molecule type" value="Genomic_DNA"/>
</dbReference>
<proteinExistence type="predicted"/>
<protein>
    <submittedName>
        <fullName evidence="2">Transcript variant X1</fullName>
    </submittedName>
</protein>
<organism evidence="2 3">
    <name type="scientific">Nothobranchius furzeri</name>
    <name type="common">Turquoise killifish</name>
    <dbReference type="NCBI Taxonomy" id="105023"/>
    <lineage>
        <taxon>Eukaryota</taxon>
        <taxon>Metazoa</taxon>
        <taxon>Chordata</taxon>
        <taxon>Craniata</taxon>
        <taxon>Vertebrata</taxon>
        <taxon>Euteleostomi</taxon>
        <taxon>Actinopterygii</taxon>
        <taxon>Neopterygii</taxon>
        <taxon>Teleostei</taxon>
        <taxon>Neoteleostei</taxon>
        <taxon>Acanthomorphata</taxon>
        <taxon>Ovalentaria</taxon>
        <taxon>Atherinomorphae</taxon>
        <taxon>Cyprinodontiformes</taxon>
        <taxon>Nothobranchiidae</taxon>
        <taxon>Nothobranchius</taxon>
    </lineage>
</organism>
<name>A0A9D3BDX4_NOTFU</name>
<dbReference type="OrthoDB" id="8443315at2759"/>
<gene>
    <name evidence="2" type="ORF">G4P62_011274</name>
</gene>
<feature type="compositionally biased region" description="Basic and acidic residues" evidence="1">
    <location>
        <begin position="221"/>
        <end position="244"/>
    </location>
</feature>
<evidence type="ECO:0000313" key="3">
    <source>
        <dbReference type="Proteomes" id="UP000822369"/>
    </source>
</evidence>
<comment type="caution">
    <text evidence="2">The sequence shown here is derived from an EMBL/GenBank/DDBJ whole genome shotgun (WGS) entry which is preliminary data.</text>
</comment>
<reference evidence="2" key="1">
    <citation type="submission" date="2020-03" db="EMBL/GenBank/DDBJ databases">
        <title>Intra-Species Differences in Population Size shape Life History and Genome Evolution.</title>
        <authorList>
            <person name="Willemsen D."/>
            <person name="Cui R."/>
            <person name="Valenzano D.R."/>
        </authorList>
    </citation>
    <scope>NUCLEOTIDE SEQUENCE</scope>
    <source>
        <strain evidence="2">GRZ</strain>
        <tissue evidence="2">Whole</tissue>
    </source>
</reference>
<feature type="compositionally biased region" description="Low complexity" evidence="1">
    <location>
        <begin position="148"/>
        <end position="161"/>
    </location>
</feature>
<feature type="compositionally biased region" description="Polar residues" evidence="1">
    <location>
        <begin position="280"/>
        <end position="296"/>
    </location>
</feature>
<dbReference type="OMA" id="CRLSHNS"/>
<feature type="region of interest" description="Disordered" evidence="1">
    <location>
        <begin position="279"/>
        <end position="304"/>
    </location>
</feature>
<evidence type="ECO:0000313" key="2">
    <source>
        <dbReference type="EMBL" id="KAF7206332.1"/>
    </source>
</evidence>
<sequence>MPPSKRRVKLRSDTEIPVKRNTPLKVAPRQRYVSKPVVFIRRCDTLLEEPEVVDGNQPAVKTVNPVKVSAAPLHCKRVPGISTPASYDGTRTSTPVTPANKQPYLNMEEMIMLEAFKSEETPGSVTSYSTEPTFNSDDDDEDDDDDTPYSSSSTLSSLPSPEIFRKESSAFPNEDELLGLHFLHVKNSTLLDVSHAENVHTHHPSNISAILDASTSLAAKNHEISQPRRPEDKSKPQMDSESRSKGKASPKLTGRTHVVRKKKVWFKSPIAAEISKAKPFTSSTSTLQNTSESSSPRGKVTPDTKIGCKTKTSPHLMTLKIPVKSGSEQALFFDFVSNDEREAFFKKMRERCAKLTSSVFFPFGLGAQNSL</sequence>
<dbReference type="AlphaFoldDB" id="A0A9D3BDX4"/>
<dbReference type="KEGG" id="nfu:107386828"/>